<dbReference type="EMBL" id="JBCGBO010000004">
    <property type="protein sequence ID" value="KAK9208886.1"/>
    <property type="molecule type" value="Genomic_DNA"/>
</dbReference>
<evidence type="ECO:0000313" key="1">
    <source>
        <dbReference type="EMBL" id="KAK9208886.1"/>
    </source>
</evidence>
<protein>
    <submittedName>
        <fullName evidence="1">Uncharacterized protein</fullName>
    </submittedName>
</protein>
<proteinExistence type="predicted"/>
<name>A0AAP0QR08_9ROSI</name>
<gene>
    <name evidence="1" type="ORF">WN944_001247</name>
</gene>
<evidence type="ECO:0000313" key="2">
    <source>
        <dbReference type="Proteomes" id="UP001428341"/>
    </source>
</evidence>
<dbReference type="Proteomes" id="UP001428341">
    <property type="component" value="Unassembled WGS sequence"/>
</dbReference>
<accession>A0AAP0QR08</accession>
<reference evidence="1 2" key="1">
    <citation type="submission" date="2024-05" db="EMBL/GenBank/DDBJ databases">
        <title>Haplotype-resolved chromosome-level genome assembly of Huyou (Citrus changshanensis).</title>
        <authorList>
            <person name="Miao C."/>
            <person name="Chen W."/>
            <person name="Wu Y."/>
            <person name="Wang L."/>
            <person name="Zhao S."/>
            <person name="Grierson D."/>
            <person name="Xu C."/>
            <person name="Chen K."/>
        </authorList>
    </citation>
    <scope>NUCLEOTIDE SEQUENCE [LARGE SCALE GENOMIC DNA]</scope>
    <source>
        <strain evidence="1">01-14</strain>
        <tissue evidence="1">Leaf</tissue>
    </source>
</reference>
<organism evidence="1 2">
    <name type="scientific">Citrus x changshan-huyou</name>
    <dbReference type="NCBI Taxonomy" id="2935761"/>
    <lineage>
        <taxon>Eukaryota</taxon>
        <taxon>Viridiplantae</taxon>
        <taxon>Streptophyta</taxon>
        <taxon>Embryophyta</taxon>
        <taxon>Tracheophyta</taxon>
        <taxon>Spermatophyta</taxon>
        <taxon>Magnoliopsida</taxon>
        <taxon>eudicotyledons</taxon>
        <taxon>Gunneridae</taxon>
        <taxon>Pentapetalae</taxon>
        <taxon>rosids</taxon>
        <taxon>malvids</taxon>
        <taxon>Sapindales</taxon>
        <taxon>Rutaceae</taxon>
        <taxon>Aurantioideae</taxon>
        <taxon>Citrus</taxon>
    </lineage>
</organism>
<dbReference type="AlphaFoldDB" id="A0AAP0QR08"/>
<keyword evidence="2" id="KW-1185">Reference proteome</keyword>
<sequence length="95" mass="10699">MVIVEGNGYFFFFDSRFSKQQFFDLLGVTGTNIGETEGLKTGLELVKSVSDKHLDLLRPSARYSISKGNEPSSCFFPSQKLDQHHPYLLVSFSIC</sequence>
<comment type="caution">
    <text evidence="1">The sequence shown here is derived from an EMBL/GenBank/DDBJ whole genome shotgun (WGS) entry which is preliminary data.</text>
</comment>